<dbReference type="RefSeq" id="WP_266010125.1">
    <property type="nucleotide sequence ID" value="NZ_JAPFQP010000001.1"/>
</dbReference>
<dbReference type="Proteomes" id="UP001207116">
    <property type="component" value="Unassembled WGS sequence"/>
</dbReference>
<reference evidence="1" key="1">
    <citation type="submission" date="2022-11" db="EMBL/GenBank/DDBJ databases">
        <title>The characterization of three novel Bacteroidetes species and genomic analysis of their roles in tidal elemental geochemical cycles.</title>
        <authorList>
            <person name="Ma K.-J."/>
        </authorList>
    </citation>
    <scope>NUCLEOTIDE SEQUENCE</scope>
    <source>
        <strain evidence="1">M415</strain>
    </source>
</reference>
<dbReference type="EMBL" id="JAPFQP010000001">
    <property type="protein sequence ID" value="MCX2718128.1"/>
    <property type="molecule type" value="Genomic_DNA"/>
</dbReference>
<organism evidence="1 2">
    <name type="scientific">Lentiprolixibacter aurantiacus</name>
    <dbReference type="NCBI Taxonomy" id="2993939"/>
    <lineage>
        <taxon>Bacteria</taxon>
        <taxon>Pseudomonadati</taxon>
        <taxon>Bacteroidota</taxon>
        <taxon>Flavobacteriia</taxon>
        <taxon>Flavobacteriales</taxon>
        <taxon>Flavobacteriaceae</taxon>
        <taxon>Lentiprolixibacter</taxon>
    </lineage>
</organism>
<name>A0AAE3MID1_9FLAO</name>
<dbReference type="AlphaFoldDB" id="A0AAE3MID1"/>
<evidence type="ECO:0000313" key="1">
    <source>
        <dbReference type="EMBL" id="MCX2718128.1"/>
    </source>
</evidence>
<gene>
    <name evidence="1" type="ORF">OO016_00820</name>
</gene>
<evidence type="ECO:0000313" key="2">
    <source>
        <dbReference type="Proteomes" id="UP001207116"/>
    </source>
</evidence>
<dbReference type="Pfam" id="PF13618">
    <property type="entry name" value="Gluconate_2-dh3"/>
    <property type="match status" value="1"/>
</dbReference>
<sequence>MKNDKNLSRREFSKAVISAQLLLASGFLTVHLACKGNKDSKAGAIFNPSQKETLSLATDEIIPANKNMPSASEVGSLQYVTSIIEEMPELAPLFNSLIDEIESQSANTYKAAFASLNREQRIEVLKNLEQSSPELFNILKDFTYESYYTNEKVYSLIKYEPHPTGTSGPDMEPFDEKLLERVKNIPPMYTKI</sequence>
<comment type="caution">
    <text evidence="1">The sequence shown here is derived from an EMBL/GenBank/DDBJ whole genome shotgun (WGS) entry which is preliminary data.</text>
</comment>
<accession>A0AAE3MID1</accession>
<protein>
    <submittedName>
        <fullName evidence="1">Gluconate 2-dehydrogenase subunit 3 family protein</fullName>
    </submittedName>
</protein>
<keyword evidence="2" id="KW-1185">Reference proteome</keyword>
<proteinExistence type="predicted"/>
<dbReference type="InterPro" id="IPR027056">
    <property type="entry name" value="Gluconate_2DH_su3"/>
</dbReference>